<comment type="similarity">
    <text evidence="2 3">Belongs to the peptidase M16 family.</text>
</comment>
<dbReference type="PROSITE" id="PS00143">
    <property type="entry name" value="INSULINASE"/>
    <property type="match status" value="1"/>
</dbReference>
<evidence type="ECO:0000256" key="4">
    <source>
        <dbReference type="SAM" id="SignalP"/>
    </source>
</evidence>
<evidence type="ECO:0000256" key="3">
    <source>
        <dbReference type="RuleBase" id="RU004447"/>
    </source>
</evidence>
<name>A0A6M4H9Z3_9PROT</name>
<evidence type="ECO:0000313" key="7">
    <source>
        <dbReference type="EMBL" id="QJR15688.1"/>
    </source>
</evidence>
<feature type="chain" id="PRO_5026849472" description="Zinc protease" evidence="4">
    <location>
        <begin position="23"/>
        <end position="908"/>
    </location>
</feature>
<feature type="domain" description="Peptidase M16 N-terminal" evidence="5">
    <location>
        <begin position="54"/>
        <end position="191"/>
    </location>
</feature>
<dbReference type="AlphaFoldDB" id="A0A6M4H9Z3"/>
<dbReference type="InterPro" id="IPR050361">
    <property type="entry name" value="MPP/UQCRC_Complex"/>
</dbReference>
<dbReference type="Proteomes" id="UP000503096">
    <property type="component" value="Chromosome"/>
</dbReference>
<dbReference type="InterPro" id="IPR001431">
    <property type="entry name" value="Pept_M16_Zn_BS"/>
</dbReference>
<dbReference type="InterPro" id="IPR011249">
    <property type="entry name" value="Metalloenz_LuxS/M16"/>
</dbReference>
<dbReference type="GO" id="GO:0046872">
    <property type="term" value="F:metal ion binding"/>
    <property type="evidence" value="ECO:0007669"/>
    <property type="project" value="InterPro"/>
</dbReference>
<evidence type="ECO:0008006" key="9">
    <source>
        <dbReference type="Google" id="ProtNLM"/>
    </source>
</evidence>
<dbReference type="KEGG" id="upl:DSM104440_02513"/>
<dbReference type="GO" id="GO:0006508">
    <property type="term" value="P:proteolysis"/>
    <property type="evidence" value="ECO:0007669"/>
    <property type="project" value="InterPro"/>
</dbReference>
<dbReference type="Gene3D" id="3.30.830.10">
    <property type="entry name" value="Metalloenzyme, LuxS/M16 peptidase-like"/>
    <property type="match status" value="4"/>
</dbReference>
<dbReference type="SUPFAM" id="SSF63411">
    <property type="entry name" value="LuxS/MPP-like metallohydrolase"/>
    <property type="match status" value="4"/>
</dbReference>
<evidence type="ECO:0000259" key="6">
    <source>
        <dbReference type="Pfam" id="PF05193"/>
    </source>
</evidence>
<comment type="cofactor">
    <cofactor evidence="1">
        <name>Zn(2+)</name>
        <dbReference type="ChEBI" id="CHEBI:29105"/>
    </cofactor>
</comment>
<dbReference type="EMBL" id="CP053073">
    <property type="protein sequence ID" value="QJR15688.1"/>
    <property type="molecule type" value="Genomic_DNA"/>
</dbReference>
<feature type="domain" description="Peptidase M16 C-terminal" evidence="6">
    <location>
        <begin position="202"/>
        <end position="376"/>
    </location>
</feature>
<dbReference type="Pfam" id="PF05193">
    <property type="entry name" value="Peptidase_M16_C"/>
    <property type="match status" value="2"/>
</dbReference>
<protein>
    <recommendedName>
        <fullName evidence="9">Zinc protease</fullName>
    </recommendedName>
</protein>
<accession>A0A6M4H9Z3</accession>
<dbReference type="GO" id="GO:0004222">
    <property type="term" value="F:metalloendopeptidase activity"/>
    <property type="evidence" value="ECO:0007669"/>
    <property type="project" value="InterPro"/>
</dbReference>
<organism evidence="7 8">
    <name type="scientific">Usitatibacter palustris</name>
    <dbReference type="NCBI Taxonomy" id="2732487"/>
    <lineage>
        <taxon>Bacteria</taxon>
        <taxon>Pseudomonadati</taxon>
        <taxon>Pseudomonadota</taxon>
        <taxon>Betaproteobacteria</taxon>
        <taxon>Nitrosomonadales</taxon>
        <taxon>Usitatibacteraceae</taxon>
        <taxon>Usitatibacter</taxon>
    </lineage>
</organism>
<gene>
    <name evidence="7" type="ORF">DSM104440_02513</name>
</gene>
<sequence>MPFIRLLAAAFLFTLAATSVSAQPLPAGVTKVTSVEGITEYRLDNGLKVLLFPDRSKPTIVVNITYLVGSRNENYGETGMAHLLEHLVFKGTPKNPDIDQQFNQRGARTNGTTSTDRTNYFELFQANDENLKWALELEADRMVNSNIAKKDLDSEMTVVRNEYESGENSPIGVLFKRMQSVAYDWHSYSRSPIGNKSDIENVKIENLQAFYRTYYQPDNAVLLVAGAFDEAKALAIVAKAFGAIPKPARKLPDFWTVEPTQDGEREFTVRRKGDIQVVAVAYKVPSNLHLDSDGIAFANFILGDTPTGRMHKALVDTGKAAQVAGIPRLGVDPGLHVFAAAVKKGDPIEPVREEMIRILESFGATPPTKDEVERARVNYYNQIEKTFANPESFGVQLSEYIALGDWRLFFLSRDDLAKVTPEMIAKAAKAYYRRDNRTIGIFQPEDSPQRAEIPFAPTVAEVMKDFKATTVVSESEAFEPTQANIDARTKRFTIGGTKVALLSKKNRGETVNISIALRVGNEKALFGKRTAAQLAGAMLSRGTTKFSRQQLADEYDRLKISGRVGGPGTSLQTTKGNVEATLRLAVHVLREPSFPESEFEQLKKVTATSIQSQLSEPTARASDALSQHFNSYPRGDWRYALSLEEMLAAIQAAKLEDVKAFHRDFYGASVAEVAVVGDFDEARVTAVLKELFEGWNSRTPYERVETEYRPVAPATLTVDTPDKENAMWLAAHNVELRDDDPDYAAAFVANYILGGGAGLDSRLASRIRQKEGLSYGVGSDLSVGPVTRAGSWSAYAIAAPQNVAKVEAAFREELDRALKEGFTEAEVATAKSGILQMRAQNRAQDGTVAAAWVSNLELGRTFAFSKLTEDRIMALKAADVTAALRKYIDPAKATIVKAGDFSRKAVAK</sequence>
<evidence type="ECO:0000256" key="1">
    <source>
        <dbReference type="ARBA" id="ARBA00001947"/>
    </source>
</evidence>
<evidence type="ECO:0000259" key="5">
    <source>
        <dbReference type="Pfam" id="PF00675"/>
    </source>
</evidence>
<proteinExistence type="inferred from homology"/>
<dbReference type="Pfam" id="PF00675">
    <property type="entry name" value="Peptidase_M16"/>
    <property type="match status" value="1"/>
</dbReference>
<dbReference type="InterPro" id="IPR007863">
    <property type="entry name" value="Peptidase_M16_C"/>
</dbReference>
<dbReference type="RefSeq" id="WP_171163192.1">
    <property type="nucleotide sequence ID" value="NZ_CP053073.1"/>
</dbReference>
<dbReference type="InterPro" id="IPR011765">
    <property type="entry name" value="Pept_M16_N"/>
</dbReference>
<reference evidence="7 8" key="1">
    <citation type="submission" date="2020-04" db="EMBL/GenBank/DDBJ databases">
        <title>Usitatibacter rugosus gen. nov., sp. nov. and Usitatibacter palustris sp. nov., novel members of Usitatibacteraceae fam. nov. within the order Nitrosomonadales isolated from soil.</title>
        <authorList>
            <person name="Huber K.J."/>
            <person name="Neumann-Schaal M."/>
            <person name="Geppert A."/>
            <person name="Luckner M."/>
            <person name="Wanner G."/>
            <person name="Overmann J."/>
        </authorList>
    </citation>
    <scope>NUCLEOTIDE SEQUENCE [LARGE SCALE GENOMIC DNA]</scope>
    <source>
        <strain evidence="7 8">Swamp67</strain>
    </source>
</reference>
<dbReference type="InParanoid" id="A0A6M4H9Z3"/>
<evidence type="ECO:0000256" key="2">
    <source>
        <dbReference type="ARBA" id="ARBA00007261"/>
    </source>
</evidence>
<dbReference type="PANTHER" id="PTHR11851:SF49">
    <property type="entry name" value="MITOCHONDRIAL-PROCESSING PEPTIDASE SUBUNIT ALPHA"/>
    <property type="match status" value="1"/>
</dbReference>
<keyword evidence="8" id="KW-1185">Reference proteome</keyword>
<dbReference type="PANTHER" id="PTHR11851">
    <property type="entry name" value="METALLOPROTEASE"/>
    <property type="match status" value="1"/>
</dbReference>
<feature type="signal peptide" evidence="4">
    <location>
        <begin position="1"/>
        <end position="22"/>
    </location>
</feature>
<feature type="domain" description="Peptidase M16 C-terminal" evidence="6">
    <location>
        <begin position="655"/>
        <end position="832"/>
    </location>
</feature>
<keyword evidence="4" id="KW-0732">Signal</keyword>
<evidence type="ECO:0000313" key="8">
    <source>
        <dbReference type="Proteomes" id="UP000503096"/>
    </source>
</evidence>